<name>A0ABT3Z9S7_9HYPH</name>
<comment type="caution">
    <text evidence="6">The sequence shown here is derived from an EMBL/GenBank/DDBJ whole genome shotgun (WGS) entry which is preliminary data.</text>
</comment>
<feature type="transmembrane region" description="Helical" evidence="4">
    <location>
        <begin position="6"/>
        <end position="26"/>
    </location>
</feature>
<organism evidence="6 7">
    <name type="scientific">Hoeflea algicola</name>
    <dbReference type="NCBI Taxonomy" id="2983763"/>
    <lineage>
        <taxon>Bacteria</taxon>
        <taxon>Pseudomonadati</taxon>
        <taxon>Pseudomonadota</taxon>
        <taxon>Alphaproteobacteria</taxon>
        <taxon>Hyphomicrobiales</taxon>
        <taxon>Rhizobiaceae</taxon>
        <taxon>Hoeflea</taxon>
    </lineage>
</organism>
<reference evidence="6" key="1">
    <citation type="submission" date="2022-10" db="EMBL/GenBank/DDBJ databases">
        <title>Hoeflea sp. G2-23, isolated from marine algae.</title>
        <authorList>
            <person name="Kristyanto S."/>
            <person name="Kim J.M."/>
            <person name="Jeon C.O."/>
        </authorList>
    </citation>
    <scope>NUCLEOTIDE SEQUENCE</scope>
    <source>
        <strain evidence="6">G2-23</strain>
    </source>
</reference>
<keyword evidence="4" id="KW-0472">Membrane</keyword>
<feature type="transmembrane region" description="Helical" evidence="4">
    <location>
        <begin position="38"/>
        <end position="54"/>
    </location>
</feature>
<dbReference type="PANTHER" id="PTHR43280">
    <property type="entry name" value="ARAC-FAMILY TRANSCRIPTIONAL REGULATOR"/>
    <property type="match status" value="1"/>
</dbReference>
<keyword evidence="2" id="KW-0238">DNA-binding</keyword>
<feature type="transmembrane region" description="Helical" evidence="4">
    <location>
        <begin position="60"/>
        <end position="79"/>
    </location>
</feature>
<dbReference type="Proteomes" id="UP001073227">
    <property type="component" value="Unassembled WGS sequence"/>
</dbReference>
<accession>A0ABT3Z9S7</accession>
<dbReference type="InterPro" id="IPR009057">
    <property type="entry name" value="Homeodomain-like_sf"/>
</dbReference>
<keyword evidence="1" id="KW-0805">Transcription regulation</keyword>
<evidence type="ECO:0000256" key="4">
    <source>
        <dbReference type="SAM" id="Phobius"/>
    </source>
</evidence>
<evidence type="ECO:0000256" key="3">
    <source>
        <dbReference type="ARBA" id="ARBA00023163"/>
    </source>
</evidence>
<evidence type="ECO:0000313" key="7">
    <source>
        <dbReference type="Proteomes" id="UP001073227"/>
    </source>
</evidence>
<dbReference type="PRINTS" id="PR00032">
    <property type="entry name" value="HTHARAC"/>
</dbReference>
<dbReference type="InterPro" id="IPR020449">
    <property type="entry name" value="Tscrpt_reg_AraC-type_HTH"/>
</dbReference>
<dbReference type="PROSITE" id="PS01124">
    <property type="entry name" value="HTH_ARAC_FAMILY_2"/>
    <property type="match status" value="1"/>
</dbReference>
<feature type="transmembrane region" description="Helical" evidence="4">
    <location>
        <begin position="100"/>
        <end position="124"/>
    </location>
</feature>
<dbReference type="Gene3D" id="1.10.10.60">
    <property type="entry name" value="Homeodomain-like"/>
    <property type="match status" value="1"/>
</dbReference>
<keyword evidence="4" id="KW-0812">Transmembrane</keyword>
<protein>
    <submittedName>
        <fullName evidence="6">Helix-turn-helix domain-containing protein</fullName>
    </submittedName>
</protein>
<keyword evidence="3" id="KW-0804">Transcription</keyword>
<dbReference type="Pfam" id="PF12833">
    <property type="entry name" value="HTH_18"/>
    <property type="match status" value="1"/>
</dbReference>
<keyword evidence="7" id="KW-1185">Reference proteome</keyword>
<feature type="domain" description="HTH araC/xylS-type" evidence="5">
    <location>
        <begin position="178"/>
        <end position="283"/>
    </location>
</feature>
<evidence type="ECO:0000256" key="1">
    <source>
        <dbReference type="ARBA" id="ARBA00023015"/>
    </source>
</evidence>
<dbReference type="EMBL" id="JAOVZR010000001">
    <property type="protein sequence ID" value="MCY0148413.1"/>
    <property type="molecule type" value="Genomic_DNA"/>
</dbReference>
<evidence type="ECO:0000256" key="2">
    <source>
        <dbReference type="ARBA" id="ARBA00023125"/>
    </source>
</evidence>
<dbReference type="PANTHER" id="PTHR43280:SF29">
    <property type="entry name" value="ARAC-FAMILY TRANSCRIPTIONAL REGULATOR"/>
    <property type="match status" value="1"/>
</dbReference>
<feature type="transmembrane region" description="Helical" evidence="4">
    <location>
        <begin position="130"/>
        <end position="153"/>
    </location>
</feature>
<evidence type="ECO:0000259" key="5">
    <source>
        <dbReference type="PROSITE" id="PS01124"/>
    </source>
</evidence>
<gene>
    <name evidence="6" type="ORF">OEG84_12000</name>
</gene>
<evidence type="ECO:0000313" key="6">
    <source>
        <dbReference type="EMBL" id="MCY0148413.1"/>
    </source>
</evidence>
<dbReference type="SUPFAM" id="SSF46689">
    <property type="entry name" value="Homeodomain-like"/>
    <property type="match status" value="1"/>
</dbReference>
<sequence length="287" mass="31330">MTWLTRVQPLIALLLGPSASLGFLALTQERWQALQRPLAINAAVVVIAQLAILASDSVSADIFVLGFNIVYLVRISAFLRLDPDEFVHVPAQAIPVMRSALYATIALLGLMVVADFSIGAAILFAGDGQAMQMLSGAAGIMAAFCFAVALIVAPQVLRMPVSGVAHEQQQPTASEDDRWLLAALDAMLDETRLFSDNNLTLVRVARRMGVPARQISNAVNRCTEDNFSRYMNGFRIRHAQKLLRDTDLPITEIMLEAGFVSKSSFNGEFRRIAGLTPSQYRAQKPDV</sequence>
<keyword evidence="4" id="KW-1133">Transmembrane helix</keyword>
<dbReference type="InterPro" id="IPR018060">
    <property type="entry name" value="HTH_AraC"/>
</dbReference>
<dbReference type="RefSeq" id="WP_267653980.1">
    <property type="nucleotide sequence ID" value="NZ_JAOVZR010000001.1"/>
</dbReference>
<proteinExistence type="predicted"/>
<dbReference type="SMART" id="SM00342">
    <property type="entry name" value="HTH_ARAC"/>
    <property type="match status" value="1"/>
</dbReference>